<dbReference type="Pfam" id="PF13302">
    <property type="entry name" value="Acetyltransf_3"/>
    <property type="match status" value="1"/>
</dbReference>
<dbReference type="InterPro" id="IPR000182">
    <property type="entry name" value="GNAT_dom"/>
</dbReference>
<protein>
    <submittedName>
        <fullName evidence="2">N-acetyltransferase</fullName>
    </submittedName>
</protein>
<evidence type="ECO:0000313" key="2">
    <source>
        <dbReference type="EMBL" id="GIG91989.1"/>
    </source>
</evidence>
<keyword evidence="3" id="KW-1185">Reference proteome</keyword>
<proteinExistence type="predicted"/>
<reference evidence="2 3" key="1">
    <citation type="submission" date="2021-01" db="EMBL/GenBank/DDBJ databases">
        <title>Whole genome shotgun sequence of Plantactinospora endophytica NBRC 110450.</title>
        <authorList>
            <person name="Komaki H."/>
            <person name="Tamura T."/>
        </authorList>
    </citation>
    <scope>NUCLEOTIDE SEQUENCE [LARGE SCALE GENOMIC DNA]</scope>
    <source>
        <strain evidence="2 3">NBRC 110450</strain>
    </source>
</reference>
<comment type="caution">
    <text evidence="2">The sequence shown here is derived from an EMBL/GenBank/DDBJ whole genome shotgun (WGS) entry which is preliminary data.</text>
</comment>
<gene>
    <name evidence="2" type="ORF">Pen02_69250</name>
</gene>
<dbReference type="SUPFAM" id="SSF55729">
    <property type="entry name" value="Acyl-CoA N-acyltransferases (Nat)"/>
    <property type="match status" value="1"/>
</dbReference>
<dbReference type="InterPro" id="IPR016181">
    <property type="entry name" value="Acyl_CoA_acyltransferase"/>
</dbReference>
<dbReference type="PROSITE" id="PS51186">
    <property type="entry name" value="GNAT"/>
    <property type="match status" value="1"/>
</dbReference>
<dbReference type="EMBL" id="BONW01000041">
    <property type="protein sequence ID" value="GIG91989.1"/>
    <property type="molecule type" value="Genomic_DNA"/>
</dbReference>
<evidence type="ECO:0000313" key="3">
    <source>
        <dbReference type="Proteomes" id="UP000646749"/>
    </source>
</evidence>
<name>A0ABQ4EB96_9ACTN</name>
<dbReference type="Gene3D" id="3.40.630.30">
    <property type="match status" value="1"/>
</dbReference>
<organism evidence="2 3">
    <name type="scientific">Plantactinospora endophytica</name>
    <dbReference type="NCBI Taxonomy" id="673535"/>
    <lineage>
        <taxon>Bacteria</taxon>
        <taxon>Bacillati</taxon>
        <taxon>Actinomycetota</taxon>
        <taxon>Actinomycetes</taxon>
        <taxon>Micromonosporales</taxon>
        <taxon>Micromonosporaceae</taxon>
        <taxon>Plantactinospora</taxon>
    </lineage>
</organism>
<evidence type="ECO:0000259" key="1">
    <source>
        <dbReference type="PROSITE" id="PS51186"/>
    </source>
</evidence>
<dbReference type="PANTHER" id="PTHR43328:SF1">
    <property type="entry name" value="N-ACETYLTRANSFERASE DOMAIN-CONTAINING PROTEIN"/>
    <property type="match status" value="1"/>
</dbReference>
<feature type="domain" description="N-acetyltransferase" evidence="1">
    <location>
        <begin position="4"/>
        <end position="156"/>
    </location>
</feature>
<dbReference type="RefSeq" id="WP_203870340.1">
    <property type="nucleotide sequence ID" value="NZ_BONW01000041.1"/>
</dbReference>
<dbReference type="Proteomes" id="UP000646749">
    <property type="component" value="Unassembled WGS sequence"/>
</dbReference>
<dbReference type="PANTHER" id="PTHR43328">
    <property type="entry name" value="ACETYLTRANSFERASE-RELATED"/>
    <property type="match status" value="1"/>
</dbReference>
<sequence>MGIVALRPVRDADLAALFAQWRDPVAVRMAAFTVADPDDRAAFDAKLARLRSSADVVLRAVTWNGALVGSVGSFVVDGDTEITYWIDRAAWGRGIATAALALLLDLVTVRPLHARVASDNAGSLRVLRKAGFEAVGVETSFANGRQAEIEETVLRLG</sequence>
<accession>A0ABQ4EB96</accession>